<keyword evidence="1" id="KW-1133">Transmembrane helix</keyword>
<evidence type="ECO:0000259" key="2">
    <source>
        <dbReference type="Pfam" id="PF00535"/>
    </source>
</evidence>
<dbReference type="PANTHER" id="PTHR48090">
    <property type="entry name" value="UNDECAPRENYL-PHOSPHATE 4-DEOXY-4-FORMAMIDO-L-ARABINOSE TRANSFERASE-RELATED"/>
    <property type="match status" value="1"/>
</dbReference>
<keyword evidence="1" id="KW-0472">Membrane</keyword>
<gene>
    <name evidence="3" type="ORF">UFOPK2399_01885</name>
</gene>
<dbReference type="SUPFAM" id="SSF53448">
    <property type="entry name" value="Nucleotide-diphospho-sugar transferases"/>
    <property type="match status" value="1"/>
</dbReference>
<dbReference type="EMBL" id="CAEZXP010000009">
    <property type="protein sequence ID" value="CAB4709186.1"/>
    <property type="molecule type" value="Genomic_DNA"/>
</dbReference>
<protein>
    <submittedName>
        <fullName evidence="3">Unannotated protein</fullName>
    </submittedName>
</protein>
<reference evidence="3" key="1">
    <citation type="submission" date="2020-05" db="EMBL/GenBank/DDBJ databases">
        <authorList>
            <person name="Chiriac C."/>
            <person name="Salcher M."/>
            <person name="Ghai R."/>
            <person name="Kavagutti S V."/>
        </authorList>
    </citation>
    <scope>NUCLEOTIDE SEQUENCE</scope>
</reference>
<sequence>MSAESHAGVPDNALAMRRVAIVPAFNEEKNIVRVLAELRSFDAGLDVVVISDGSTDRTREVAEAHGARVLQLPFNLGIGGAVQTGFRYAWENGYDLALRVDGDGQHDASQLGNVMEPVVAGRADIAIGSRFVATGGYRSSAVRRIGIRLLAWVVTRIARQPLTDTTSGFQVLNRKAIRLYAADLPHDYPEVEGLVMAIRHKMRVCEVPVTMREREHGRSSIGSLASVYYMFKVLLAVFVGLFRKSVVPEDRA</sequence>
<feature type="domain" description="Glycosyltransferase 2-like" evidence="2">
    <location>
        <begin position="21"/>
        <end position="174"/>
    </location>
</feature>
<dbReference type="CDD" id="cd04179">
    <property type="entry name" value="DPM_DPG-synthase_like"/>
    <property type="match status" value="1"/>
</dbReference>
<name>A0A6J6QEI6_9ZZZZ</name>
<dbReference type="Pfam" id="PF00535">
    <property type="entry name" value="Glycos_transf_2"/>
    <property type="match status" value="1"/>
</dbReference>
<dbReference type="InterPro" id="IPR050256">
    <property type="entry name" value="Glycosyltransferase_2"/>
</dbReference>
<accession>A0A6J6QEI6</accession>
<evidence type="ECO:0000313" key="3">
    <source>
        <dbReference type="EMBL" id="CAB4709186.1"/>
    </source>
</evidence>
<dbReference type="PANTHER" id="PTHR48090:SF7">
    <property type="entry name" value="RFBJ PROTEIN"/>
    <property type="match status" value="1"/>
</dbReference>
<dbReference type="InterPro" id="IPR029044">
    <property type="entry name" value="Nucleotide-diphossugar_trans"/>
</dbReference>
<dbReference type="AlphaFoldDB" id="A0A6J6QEI6"/>
<dbReference type="InterPro" id="IPR001173">
    <property type="entry name" value="Glyco_trans_2-like"/>
</dbReference>
<keyword evidence="1" id="KW-0812">Transmembrane</keyword>
<evidence type="ECO:0000256" key="1">
    <source>
        <dbReference type="SAM" id="Phobius"/>
    </source>
</evidence>
<feature type="transmembrane region" description="Helical" evidence="1">
    <location>
        <begin position="221"/>
        <end position="242"/>
    </location>
</feature>
<proteinExistence type="predicted"/>
<organism evidence="3">
    <name type="scientific">freshwater metagenome</name>
    <dbReference type="NCBI Taxonomy" id="449393"/>
    <lineage>
        <taxon>unclassified sequences</taxon>
        <taxon>metagenomes</taxon>
        <taxon>ecological metagenomes</taxon>
    </lineage>
</organism>
<dbReference type="Gene3D" id="3.90.550.10">
    <property type="entry name" value="Spore Coat Polysaccharide Biosynthesis Protein SpsA, Chain A"/>
    <property type="match status" value="1"/>
</dbReference>